<accession>A0A6J6GS28</accession>
<proteinExistence type="predicted"/>
<sequence length="218" mass="23956">MTVATGLGEPPDHLLGFPEAAPVDQLHRLSEYPGSWWFASTDGAGSDTGGRFDLPAPHGTCYLADSLAGAVVEKLLRAPVKVVVAERLDEMFHTVVTVRRTPPVADLTARRATGYGLNAEIHTTLDYSRTRRWAIAFHRTGFRGLRHRLRGDVSQRSAGWALFGSAGLRHRAPNGMSTAVRQLDRAEVEQVLERLGVELRPIPSEVPIVAPPRDARRR</sequence>
<reference evidence="2" key="1">
    <citation type="submission" date="2020-05" db="EMBL/GenBank/DDBJ databases">
        <authorList>
            <person name="Chiriac C."/>
            <person name="Salcher M."/>
            <person name="Ghai R."/>
            <person name="Kavagutti S V."/>
        </authorList>
    </citation>
    <scope>NUCLEOTIDE SEQUENCE</scope>
</reference>
<evidence type="ECO:0000313" key="2">
    <source>
        <dbReference type="EMBL" id="CAB4601705.1"/>
    </source>
</evidence>
<name>A0A6J6GS28_9ZZZZ</name>
<dbReference type="EMBL" id="CAEZSR010000334">
    <property type="protein sequence ID" value="CAB4601705.1"/>
    <property type="molecule type" value="Genomic_DNA"/>
</dbReference>
<dbReference type="Pfam" id="PF08808">
    <property type="entry name" value="RES"/>
    <property type="match status" value="1"/>
</dbReference>
<dbReference type="AlphaFoldDB" id="A0A6J6GS28"/>
<dbReference type="InterPro" id="IPR014914">
    <property type="entry name" value="RES_dom"/>
</dbReference>
<gene>
    <name evidence="2" type="ORF">UFOPK1493_04365</name>
</gene>
<feature type="domain" description="RES" evidence="1">
    <location>
        <begin position="40"/>
        <end position="174"/>
    </location>
</feature>
<dbReference type="SMART" id="SM00953">
    <property type="entry name" value="RES"/>
    <property type="match status" value="1"/>
</dbReference>
<organism evidence="2">
    <name type="scientific">freshwater metagenome</name>
    <dbReference type="NCBI Taxonomy" id="449393"/>
    <lineage>
        <taxon>unclassified sequences</taxon>
        <taxon>metagenomes</taxon>
        <taxon>ecological metagenomes</taxon>
    </lineage>
</organism>
<evidence type="ECO:0000259" key="1">
    <source>
        <dbReference type="SMART" id="SM00953"/>
    </source>
</evidence>
<protein>
    <submittedName>
        <fullName evidence="2">Unannotated protein</fullName>
    </submittedName>
</protein>